<reference evidence="2" key="1">
    <citation type="journal article" date="2014" name="Int. J. Syst. Evol. Microbiol.">
        <title>Complete genome of a new Firmicutes species belonging to the dominant human colonic microbiota ('Ruminococcus bicirculans') reveals two chromosomes and a selective capacity to utilize plant glucans.</title>
        <authorList>
            <consortium name="NISC Comparative Sequencing Program"/>
            <person name="Wegmann U."/>
            <person name="Louis P."/>
            <person name="Goesmann A."/>
            <person name="Henrissat B."/>
            <person name="Duncan S.H."/>
            <person name="Flint H.J."/>
        </authorList>
    </citation>
    <scope>NUCLEOTIDE SEQUENCE</scope>
    <source>
        <strain evidence="2">CGMCC 4.5581</strain>
    </source>
</reference>
<dbReference type="RefSeq" id="WP_166755123.1">
    <property type="nucleotide sequence ID" value="NZ_BAABJU010000012.1"/>
</dbReference>
<dbReference type="AlphaFoldDB" id="A0A846LNN0"/>
<evidence type="ECO:0000256" key="1">
    <source>
        <dbReference type="SAM" id="MobiDB-lite"/>
    </source>
</evidence>
<reference evidence="3 4" key="3">
    <citation type="submission" date="2020-02" db="EMBL/GenBank/DDBJ databases">
        <title>Sequencing the genomes of 1000 actinobacteria strains.</title>
        <authorList>
            <person name="Klenk H.-P."/>
        </authorList>
    </citation>
    <scope>NUCLEOTIDE SEQUENCE [LARGE SCALE GENOMIC DNA]</scope>
    <source>
        <strain evidence="3 4">DSM 45201</strain>
    </source>
</reference>
<evidence type="ECO:0000313" key="4">
    <source>
        <dbReference type="Proteomes" id="UP000552836"/>
    </source>
</evidence>
<protein>
    <submittedName>
        <fullName evidence="3">Uncharacterized protein</fullName>
    </submittedName>
</protein>
<reference evidence="5" key="2">
    <citation type="journal article" date="2019" name="Int. J. Syst. Evol. Microbiol.">
        <title>The Global Catalogue of Microorganisms (GCM) 10K type strain sequencing project: providing services to taxonomists for standard genome sequencing and annotation.</title>
        <authorList>
            <consortium name="The Broad Institute Genomics Platform"/>
            <consortium name="The Broad Institute Genome Sequencing Center for Infectious Disease"/>
            <person name="Wu L."/>
            <person name="Ma J."/>
        </authorList>
    </citation>
    <scope>NUCLEOTIDE SEQUENCE [LARGE SCALE GENOMIC DNA]</scope>
    <source>
        <strain evidence="5">CGMCC 4.5581</strain>
    </source>
</reference>
<evidence type="ECO:0000313" key="3">
    <source>
        <dbReference type="EMBL" id="NIH67792.1"/>
    </source>
</evidence>
<accession>A0A846LNN0</accession>
<comment type="caution">
    <text evidence="3">The sequence shown here is derived from an EMBL/GenBank/DDBJ whole genome shotgun (WGS) entry which is preliminary data.</text>
</comment>
<gene>
    <name evidence="3" type="ORF">FB380_002238</name>
    <name evidence="2" type="ORF">GCM10011589_29480</name>
</gene>
<organism evidence="3 4">
    <name type="scientific">Modestobacter marinus</name>
    <dbReference type="NCBI Taxonomy" id="477641"/>
    <lineage>
        <taxon>Bacteria</taxon>
        <taxon>Bacillati</taxon>
        <taxon>Actinomycetota</taxon>
        <taxon>Actinomycetes</taxon>
        <taxon>Geodermatophilales</taxon>
        <taxon>Geodermatophilaceae</taxon>
        <taxon>Modestobacter</taxon>
    </lineage>
</organism>
<proteinExistence type="predicted"/>
<name>A0A846LNN0_9ACTN</name>
<reference evidence="2" key="4">
    <citation type="submission" date="2024-05" db="EMBL/GenBank/DDBJ databases">
        <authorList>
            <person name="Sun Q."/>
            <person name="Zhou Y."/>
        </authorList>
    </citation>
    <scope>NUCLEOTIDE SEQUENCE</scope>
    <source>
        <strain evidence="2">CGMCC 4.5581</strain>
    </source>
</reference>
<keyword evidence="5" id="KW-1185">Reference proteome</keyword>
<dbReference type="Proteomes" id="UP000552836">
    <property type="component" value="Unassembled WGS sequence"/>
</dbReference>
<evidence type="ECO:0000313" key="5">
    <source>
        <dbReference type="Proteomes" id="UP000648663"/>
    </source>
</evidence>
<dbReference type="EMBL" id="JAAMPA010000001">
    <property type="protein sequence ID" value="NIH67792.1"/>
    <property type="molecule type" value="Genomic_DNA"/>
</dbReference>
<sequence length="114" mass="11185">MNSTDLTTAGVRTVTSPAVGLHRSLPADQIALMAPYAAPWNATGLSIAGAPTAVRLRGLLAAAGTTGFLATGAPIGTGQPSVQTTALAENAVVGASARHTSSTPGDLPPEDPLG</sequence>
<dbReference type="EMBL" id="BMMI01000005">
    <property type="protein sequence ID" value="GGL71264.1"/>
    <property type="molecule type" value="Genomic_DNA"/>
</dbReference>
<feature type="region of interest" description="Disordered" evidence="1">
    <location>
        <begin position="94"/>
        <end position="114"/>
    </location>
</feature>
<dbReference type="Proteomes" id="UP000648663">
    <property type="component" value="Unassembled WGS sequence"/>
</dbReference>
<evidence type="ECO:0000313" key="2">
    <source>
        <dbReference type="EMBL" id="GGL71264.1"/>
    </source>
</evidence>